<dbReference type="Proteomes" id="UP000077202">
    <property type="component" value="Unassembled WGS sequence"/>
</dbReference>
<organism evidence="2 3">
    <name type="scientific">Marchantia polymorpha subsp. ruderalis</name>
    <dbReference type="NCBI Taxonomy" id="1480154"/>
    <lineage>
        <taxon>Eukaryota</taxon>
        <taxon>Viridiplantae</taxon>
        <taxon>Streptophyta</taxon>
        <taxon>Embryophyta</taxon>
        <taxon>Marchantiophyta</taxon>
        <taxon>Marchantiopsida</taxon>
        <taxon>Marchantiidae</taxon>
        <taxon>Marchantiales</taxon>
        <taxon>Marchantiaceae</taxon>
        <taxon>Marchantia</taxon>
    </lineage>
</organism>
<dbReference type="AlphaFoldDB" id="A0A176VVB0"/>
<evidence type="ECO:0000313" key="3">
    <source>
        <dbReference type="Proteomes" id="UP000077202"/>
    </source>
</evidence>
<proteinExistence type="predicted"/>
<sequence>MAAAAIRARSHISSLFDYCVLSGKLCTHCRKAISKAAKGERGSPNLSLQGKARSEEDGRSVAPLRIDSRDGMCHRSSIEFANFMANATDRCTFLATSDQRPGRRGSAWMPFMVSSFRWGRDSRNARSWPGQGELELAAGAEM</sequence>
<gene>
    <name evidence="2" type="ORF">AXG93_4343s1200</name>
</gene>
<dbReference type="EMBL" id="LVLJ01002613">
    <property type="protein sequence ID" value="OAE24353.1"/>
    <property type="molecule type" value="Genomic_DNA"/>
</dbReference>
<name>A0A176VVB0_MARPO</name>
<feature type="region of interest" description="Disordered" evidence="1">
    <location>
        <begin position="40"/>
        <end position="63"/>
    </location>
</feature>
<protein>
    <submittedName>
        <fullName evidence="2">Uncharacterized protein</fullName>
    </submittedName>
</protein>
<reference evidence="2" key="1">
    <citation type="submission" date="2016-03" db="EMBL/GenBank/DDBJ databases">
        <title>Mechanisms controlling the formation of the plant cell surface in tip-growing cells are functionally conserved among land plants.</title>
        <authorList>
            <person name="Honkanen S."/>
            <person name="Jones V.A."/>
            <person name="Morieri G."/>
            <person name="Champion C."/>
            <person name="Hetherington A.J."/>
            <person name="Kelly S."/>
            <person name="Saint-Marcoux D."/>
            <person name="Proust H."/>
            <person name="Prescott H."/>
            <person name="Dolan L."/>
        </authorList>
    </citation>
    <scope>NUCLEOTIDE SEQUENCE [LARGE SCALE GENOMIC DNA]</scope>
    <source>
        <tissue evidence="2">Whole gametophyte</tissue>
    </source>
</reference>
<evidence type="ECO:0000313" key="2">
    <source>
        <dbReference type="EMBL" id="OAE24353.1"/>
    </source>
</evidence>
<keyword evidence="3" id="KW-1185">Reference proteome</keyword>
<accession>A0A176VVB0</accession>
<evidence type="ECO:0000256" key="1">
    <source>
        <dbReference type="SAM" id="MobiDB-lite"/>
    </source>
</evidence>
<comment type="caution">
    <text evidence="2">The sequence shown here is derived from an EMBL/GenBank/DDBJ whole genome shotgun (WGS) entry which is preliminary data.</text>
</comment>